<keyword evidence="3" id="KW-0378">Hydrolase</keyword>
<keyword evidence="4" id="KW-1185">Reference proteome</keyword>
<dbReference type="Gene3D" id="3.60.10.10">
    <property type="entry name" value="Endonuclease/exonuclease/phosphatase"/>
    <property type="match status" value="1"/>
</dbReference>
<dbReference type="EMBL" id="BAABHD010000021">
    <property type="protein sequence ID" value="GAA4451903.1"/>
    <property type="molecule type" value="Genomic_DNA"/>
</dbReference>
<evidence type="ECO:0000259" key="2">
    <source>
        <dbReference type="Pfam" id="PF03372"/>
    </source>
</evidence>
<dbReference type="Proteomes" id="UP001501175">
    <property type="component" value="Unassembled WGS sequence"/>
</dbReference>
<proteinExistence type="predicted"/>
<comment type="caution">
    <text evidence="3">The sequence shown here is derived from an EMBL/GenBank/DDBJ whole genome shotgun (WGS) entry which is preliminary data.</text>
</comment>
<evidence type="ECO:0000313" key="4">
    <source>
        <dbReference type="Proteomes" id="UP001501175"/>
    </source>
</evidence>
<dbReference type="InterPro" id="IPR036691">
    <property type="entry name" value="Endo/exonu/phosph_ase_sf"/>
</dbReference>
<dbReference type="PANTHER" id="PTHR14859">
    <property type="entry name" value="CALCOFLUOR WHITE HYPERSENSITIVE PROTEIN PRECURSOR"/>
    <property type="match status" value="1"/>
</dbReference>
<dbReference type="RefSeq" id="WP_345242037.1">
    <property type="nucleotide sequence ID" value="NZ_BAABHD010000021.1"/>
</dbReference>
<feature type="chain" id="PRO_5046064672" evidence="1">
    <location>
        <begin position="21"/>
        <end position="252"/>
    </location>
</feature>
<dbReference type="GO" id="GO:0004519">
    <property type="term" value="F:endonuclease activity"/>
    <property type="evidence" value="ECO:0007669"/>
    <property type="project" value="UniProtKB-KW"/>
</dbReference>
<feature type="domain" description="Endonuclease/exonuclease/phosphatase" evidence="2">
    <location>
        <begin position="26"/>
        <end position="242"/>
    </location>
</feature>
<dbReference type="Pfam" id="PF03372">
    <property type="entry name" value="Exo_endo_phos"/>
    <property type="match status" value="1"/>
</dbReference>
<sequence length="252" mass="28623">MKHFLWLLTLWLSTVYAAQAQKITVLTYNIHHGANEQGRLNLIRVGQLIREHKPDLVALQELDSATTRSYGGYQMQQLANLTGMYPLFGKAIDLEAGAYGIGILSKYPILASQNIPLPNPDSTEQRVILCAYVELPNQKTIRFCNTHLDHQSRLNRGMQLAMVNQMLRVSIQPVIWAGDLNARPDEPGIQPIWNEWQDAGVRSKTPTLPHGNARIDYILTRRQSKFTLLKYEVLKEPDTSDHQPVLATYLLK</sequence>
<evidence type="ECO:0000313" key="3">
    <source>
        <dbReference type="EMBL" id="GAA4451903.1"/>
    </source>
</evidence>
<dbReference type="SUPFAM" id="SSF56219">
    <property type="entry name" value="DNase I-like"/>
    <property type="match status" value="1"/>
</dbReference>
<evidence type="ECO:0000256" key="1">
    <source>
        <dbReference type="SAM" id="SignalP"/>
    </source>
</evidence>
<accession>A0ABP8MM68</accession>
<name>A0ABP8MM68_9BACT</name>
<gene>
    <name evidence="3" type="ORF">GCM10023189_14440</name>
</gene>
<dbReference type="InterPro" id="IPR051916">
    <property type="entry name" value="GPI-anchor_lipid_remodeler"/>
</dbReference>
<keyword evidence="3" id="KW-0418">Kinase</keyword>
<dbReference type="GO" id="GO:0016301">
    <property type="term" value="F:kinase activity"/>
    <property type="evidence" value="ECO:0007669"/>
    <property type="project" value="UniProtKB-KW"/>
</dbReference>
<keyword evidence="1" id="KW-0732">Signal</keyword>
<organism evidence="3 4">
    <name type="scientific">Nibrella saemangeumensis</name>
    <dbReference type="NCBI Taxonomy" id="1084526"/>
    <lineage>
        <taxon>Bacteria</taxon>
        <taxon>Pseudomonadati</taxon>
        <taxon>Bacteroidota</taxon>
        <taxon>Cytophagia</taxon>
        <taxon>Cytophagales</taxon>
        <taxon>Spirosomataceae</taxon>
        <taxon>Nibrella</taxon>
    </lineage>
</organism>
<keyword evidence="3" id="KW-0255">Endonuclease</keyword>
<reference evidence="4" key="1">
    <citation type="journal article" date="2019" name="Int. J. Syst. Evol. Microbiol.">
        <title>The Global Catalogue of Microorganisms (GCM) 10K type strain sequencing project: providing services to taxonomists for standard genome sequencing and annotation.</title>
        <authorList>
            <consortium name="The Broad Institute Genomics Platform"/>
            <consortium name="The Broad Institute Genome Sequencing Center for Infectious Disease"/>
            <person name="Wu L."/>
            <person name="Ma J."/>
        </authorList>
    </citation>
    <scope>NUCLEOTIDE SEQUENCE [LARGE SCALE GENOMIC DNA]</scope>
    <source>
        <strain evidence="4">JCM 17927</strain>
    </source>
</reference>
<dbReference type="PANTHER" id="PTHR14859:SF15">
    <property type="entry name" value="ENDONUCLEASE_EXONUCLEASE_PHOSPHATASE DOMAIN-CONTAINING PROTEIN"/>
    <property type="match status" value="1"/>
</dbReference>
<protein>
    <submittedName>
        <fullName evidence="3">Endonuclease/exonuclease/phosphatase family protein</fullName>
    </submittedName>
</protein>
<keyword evidence="3" id="KW-0540">Nuclease</keyword>
<feature type="signal peptide" evidence="1">
    <location>
        <begin position="1"/>
        <end position="20"/>
    </location>
</feature>
<keyword evidence="3" id="KW-0808">Transferase</keyword>
<dbReference type="InterPro" id="IPR005135">
    <property type="entry name" value="Endo/exonuclease/phosphatase"/>
</dbReference>